<evidence type="ECO:0000313" key="5">
    <source>
        <dbReference type="Proteomes" id="UP000223968"/>
    </source>
</evidence>
<feature type="transmembrane region" description="Helical" evidence="2">
    <location>
        <begin position="472"/>
        <end position="494"/>
    </location>
</feature>
<name>A0A2B7YD26_9EURO</name>
<dbReference type="EMBL" id="PDNB01000002">
    <property type="protein sequence ID" value="PGH18772.1"/>
    <property type="molecule type" value="Genomic_DNA"/>
</dbReference>
<dbReference type="Pfam" id="PF26616">
    <property type="entry name" value="CorA-like"/>
    <property type="match status" value="1"/>
</dbReference>
<accession>A0A2B7YD26</accession>
<proteinExistence type="predicted"/>
<dbReference type="Gene3D" id="1.20.58.340">
    <property type="entry name" value="Magnesium transport protein CorA, transmembrane region"/>
    <property type="match status" value="1"/>
</dbReference>
<dbReference type="STRING" id="1447875.A0A2B7YD26"/>
<keyword evidence="5" id="KW-1185">Reference proteome</keyword>
<dbReference type="OrthoDB" id="5396681at2759"/>
<feature type="compositionally biased region" description="Polar residues" evidence="1">
    <location>
        <begin position="513"/>
        <end position="528"/>
    </location>
</feature>
<protein>
    <recommendedName>
        <fullName evidence="3">CorA-like transporter domain-containing protein</fullName>
    </recommendedName>
</protein>
<evidence type="ECO:0000256" key="1">
    <source>
        <dbReference type="SAM" id="MobiDB-lite"/>
    </source>
</evidence>
<evidence type="ECO:0000259" key="3">
    <source>
        <dbReference type="Pfam" id="PF26616"/>
    </source>
</evidence>
<organism evidence="4 5">
    <name type="scientific">Helicocarpus griseus UAMH5409</name>
    <dbReference type="NCBI Taxonomy" id="1447875"/>
    <lineage>
        <taxon>Eukaryota</taxon>
        <taxon>Fungi</taxon>
        <taxon>Dikarya</taxon>
        <taxon>Ascomycota</taxon>
        <taxon>Pezizomycotina</taxon>
        <taxon>Eurotiomycetes</taxon>
        <taxon>Eurotiomycetidae</taxon>
        <taxon>Onygenales</taxon>
        <taxon>Ajellomycetaceae</taxon>
        <taxon>Helicocarpus</taxon>
    </lineage>
</organism>
<feature type="domain" description="CorA-like transporter" evidence="3">
    <location>
        <begin position="17"/>
        <end position="291"/>
    </location>
</feature>
<reference evidence="4 5" key="1">
    <citation type="submission" date="2017-10" db="EMBL/GenBank/DDBJ databases">
        <title>Comparative genomics in systemic dimorphic fungi from Ajellomycetaceae.</title>
        <authorList>
            <person name="Munoz J.F."/>
            <person name="Mcewen J.G."/>
            <person name="Clay O.K."/>
            <person name="Cuomo C.A."/>
        </authorList>
    </citation>
    <scope>NUCLEOTIDE SEQUENCE [LARGE SCALE GENOMIC DNA]</scope>
    <source>
        <strain evidence="4 5">UAMH5409</strain>
    </source>
</reference>
<feature type="region of interest" description="Disordered" evidence="1">
    <location>
        <begin position="502"/>
        <end position="528"/>
    </location>
</feature>
<dbReference type="AlphaFoldDB" id="A0A2B7YD26"/>
<gene>
    <name evidence="4" type="ORF">AJ79_00185</name>
</gene>
<keyword evidence="2" id="KW-0812">Transmembrane</keyword>
<keyword evidence="2" id="KW-0472">Membrane</keyword>
<keyword evidence="2" id="KW-1133">Transmembrane helix</keyword>
<evidence type="ECO:0000256" key="2">
    <source>
        <dbReference type="SAM" id="Phobius"/>
    </source>
</evidence>
<dbReference type="Proteomes" id="UP000223968">
    <property type="component" value="Unassembled WGS sequence"/>
</dbReference>
<dbReference type="InterPro" id="IPR058257">
    <property type="entry name" value="CorA-like_dom"/>
</dbReference>
<evidence type="ECO:0000313" key="4">
    <source>
        <dbReference type="EMBL" id="PGH18772.1"/>
    </source>
</evidence>
<sequence>MDVSSANLLVPDEFQKSYLDLLNYPTNIILRGTNIYHSVLQSLKDRLDQIEPQLCLSRKEAVRQFEVPIRDLHTALGKDVEKANNHSPEKLSQWLGTNVVSFEKQQVQASRRDSKCRFIYIYSHNSSDRLLITRSSLAEVFTYHQVMPAYLDFIFVFGAQSDATDLRFTAFRHNIMMRDPPRMTPIPQLGRSGRCFQLCYNLKGAAIYHQFDVVYGTTLWIVTKGRLDLQQRFKELTGKDGRPEDKSFDTASQCLRSSLAAHLLYCYWSTESWRWYVRWMEEIIENESAMAIYGPRGPGFSHMQYKPHHIQDLQYWLDKASEAVTAMESNVNVISAMRNLYASLSARKDFPEELKEENDDDLIDFDSQLDDLINDFNMQLSRARLLVNITRDRKDLVSQHLNGQAAERTKQLNINLERDAIGMRVITIVTLVYLPATFVSTVFGTDVVKYQNDNAVQNGSSGSFSSIALTRWLQVTIPLTVVTLVLAWATFKVAHMQRRLREMRENPPGQTLARLSSITKSSPFNDQQ</sequence>
<comment type="caution">
    <text evidence="4">The sequence shown here is derived from an EMBL/GenBank/DDBJ whole genome shotgun (WGS) entry which is preliminary data.</text>
</comment>